<evidence type="ECO:0000313" key="7">
    <source>
        <dbReference type="Proteomes" id="UP000332515"/>
    </source>
</evidence>
<dbReference type="GO" id="GO:0016462">
    <property type="term" value="F:pyrophosphatase activity"/>
    <property type="evidence" value="ECO:0007669"/>
    <property type="project" value="InterPro"/>
</dbReference>
<keyword evidence="4" id="KW-0460">Magnesium</keyword>
<dbReference type="InterPro" id="IPR015797">
    <property type="entry name" value="NUDIX_hydrolase-like_dom_sf"/>
</dbReference>
<sequence>MADSKKPSVKPRKQVGALPYRLTEAGAWEFYLVTSRETRRWVIPKGWPMKGRSAAAAAAQEAFEEAGLRGQTARKAIGHYLYGKRMPGGRAVPCMVEVFPMEVEDQVRKWPEMHQREGRWFPVEEAAEAVDEPGLSEIMLGFSASKAVAA</sequence>
<dbReference type="GO" id="GO:0005737">
    <property type="term" value="C:cytoplasm"/>
    <property type="evidence" value="ECO:0007669"/>
    <property type="project" value="TreeGrafter"/>
</dbReference>
<comment type="caution">
    <text evidence="6">The sequence shown here is derived from an EMBL/GenBank/DDBJ whole genome shotgun (WGS) entry which is preliminary data.</text>
</comment>
<evidence type="ECO:0000259" key="5">
    <source>
        <dbReference type="PROSITE" id="PS51462"/>
    </source>
</evidence>
<gene>
    <name evidence="6" type="ORF">F0357_17590</name>
</gene>
<evidence type="ECO:0000313" key="6">
    <source>
        <dbReference type="EMBL" id="MQT14430.1"/>
    </source>
</evidence>
<feature type="domain" description="Nudix hydrolase" evidence="5">
    <location>
        <begin position="10"/>
        <end position="143"/>
    </location>
</feature>
<keyword evidence="3 6" id="KW-0378">Hydrolase</keyword>
<organism evidence="6 7">
    <name type="scientific">Segnochrobactrum spirostomi</name>
    <dbReference type="NCBI Taxonomy" id="2608987"/>
    <lineage>
        <taxon>Bacteria</taxon>
        <taxon>Pseudomonadati</taxon>
        <taxon>Pseudomonadota</taxon>
        <taxon>Alphaproteobacteria</taxon>
        <taxon>Hyphomicrobiales</taxon>
        <taxon>Segnochrobactraceae</taxon>
        <taxon>Segnochrobactrum</taxon>
    </lineage>
</organism>
<evidence type="ECO:0000256" key="4">
    <source>
        <dbReference type="ARBA" id="ARBA00022842"/>
    </source>
</evidence>
<dbReference type="InterPro" id="IPR000086">
    <property type="entry name" value="NUDIX_hydrolase_dom"/>
</dbReference>
<dbReference type="EMBL" id="VWNA01000001">
    <property type="protein sequence ID" value="MQT14430.1"/>
    <property type="molecule type" value="Genomic_DNA"/>
</dbReference>
<evidence type="ECO:0000256" key="1">
    <source>
        <dbReference type="ARBA" id="ARBA00001946"/>
    </source>
</evidence>
<dbReference type="CDD" id="cd04666">
    <property type="entry name" value="NUDIX_DIPP2_like_Nudt4"/>
    <property type="match status" value="1"/>
</dbReference>
<dbReference type="GO" id="GO:0046872">
    <property type="term" value="F:metal ion binding"/>
    <property type="evidence" value="ECO:0007669"/>
    <property type="project" value="UniProtKB-KW"/>
</dbReference>
<protein>
    <submittedName>
        <fullName evidence="6">NUDIX hydrolase</fullName>
    </submittedName>
</protein>
<keyword evidence="7" id="KW-1185">Reference proteome</keyword>
<comment type="cofactor">
    <cofactor evidence="1">
        <name>Mg(2+)</name>
        <dbReference type="ChEBI" id="CHEBI:18420"/>
    </cofactor>
</comment>
<dbReference type="Proteomes" id="UP000332515">
    <property type="component" value="Unassembled WGS sequence"/>
</dbReference>
<dbReference type="AlphaFoldDB" id="A0A6A7Y5E7"/>
<name>A0A6A7Y5E7_9HYPH</name>
<accession>A0A6A7Y5E7</accession>
<dbReference type="PANTHER" id="PTHR12629">
    <property type="entry name" value="DIPHOSPHOINOSITOL POLYPHOSPHATE PHOSPHOHYDROLASE"/>
    <property type="match status" value="1"/>
</dbReference>
<evidence type="ECO:0000256" key="2">
    <source>
        <dbReference type="ARBA" id="ARBA00022723"/>
    </source>
</evidence>
<keyword evidence="2" id="KW-0479">Metal-binding</keyword>
<evidence type="ECO:0000256" key="3">
    <source>
        <dbReference type="ARBA" id="ARBA00022801"/>
    </source>
</evidence>
<dbReference type="Pfam" id="PF00293">
    <property type="entry name" value="NUDIX"/>
    <property type="match status" value="1"/>
</dbReference>
<dbReference type="SUPFAM" id="SSF55811">
    <property type="entry name" value="Nudix"/>
    <property type="match status" value="1"/>
</dbReference>
<dbReference type="PROSITE" id="PS51462">
    <property type="entry name" value="NUDIX"/>
    <property type="match status" value="1"/>
</dbReference>
<reference evidence="6 7" key="1">
    <citation type="submission" date="2019-09" db="EMBL/GenBank/DDBJ databases">
        <title>Segnochrobactrum spirostomi gen. nov., sp. nov., isolated from the ciliate Spirostomum cf. yagiui and description of a novel family, Segnochrobactraceae fam. nov. within the order Rhizobiales of the class Alphaproteobacteria.</title>
        <authorList>
            <person name="Akter S."/>
            <person name="Shazib S.U.A."/>
            <person name="Shin M.K."/>
        </authorList>
    </citation>
    <scope>NUCLEOTIDE SEQUENCE [LARGE SCALE GENOMIC DNA]</scope>
    <source>
        <strain evidence="6 7">Sp-1</strain>
    </source>
</reference>
<dbReference type="InterPro" id="IPR047198">
    <property type="entry name" value="DDP-like_NUDIX"/>
</dbReference>
<dbReference type="Gene3D" id="3.90.79.10">
    <property type="entry name" value="Nucleoside Triphosphate Pyrophosphohydrolase"/>
    <property type="match status" value="1"/>
</dbReference>
<dbReference type="PANTHER" id="PTHR12629:SF0">
    <property type="entry name" value="DIPHOSPHOINOSITOL-POLYPHOSPHATE DIPHOSPHATASE"/>
    <property type="match status" value="1"/>
</dbReference>
<proteinExistence type="predicted"/>